<proteinExistence type="predicted"/>
<dbReference type="AlphaFoldDB" id="A0A2N0VKB3"/>
<name>A0A2N0VKB3_9BACT</name>
<dbReference type="Proteomes" id="UP000233398">
    <property type="component" value="Unassembled WGS sequence"/>
</dbReference>
<protein>
    <submittedName>
        <fullName evidence="1">Uncharacterized protein</fullName>
    </submittedName>
</protein>
<keyword evidence="2" id="KW-1185">Reference proteome</keyword>
<organism evidence="1 2">
    <name type="scientific">Rhodohalobacter barkolensis</name>
    <dbReference type="NCBI Taxonomy" id="2053187"/>
    <lineage>
        <taxon>Bacteria</taxon>
        <taxon>Pseudomonadati</taxon>
        <taxon>Balneolota</taxon>
        <taxon>Balneolia</taxon>
        <taxon>Balneolales</taxon>
        <taxon>Balneolaceae</taxon>
        <taxon>Rhodohalobacter</taxon>
    </lineage>
</organism>
<dbReference type="EMBL" id="PISP01000001">
    <property type="protein sequence ID" value="PKD44618.1"/>
    <property type="molecule type" value="Genomic_DNA"/>
</dbReference>
<evidence type="ECO:0000313" key="2">
    <source>
        <dbReference type="Proteomes" id="UP000233398"/>
    </source>
</evidence>
<accession>A0A2N0VKB3</accession>
<reference evidence="1 2" key="1">
    <citation type="submission" date="2017-11" db="EMBL/GenBank/DDBJ databases">
        <title>Rhodohalobacter 15182 sp. nov., isolated from a salt lake.</title>
        <authorList>
            <person name="Han S."/>
        </authorList>
    </citation>
    <scope>NUCLEOTIDE SEQUENCE [LARGE SCALE GENOMIC DNA]</scope>
    <source>
        <strain evidence="1 2">15182</strain>
    </source>
</reference>
<dbReference type="PROSITE" id="PS51257">
    <property type="entry name" value="PROKAR_LIPOPROTEIN"/>
    <property type="match status" value="1"/>
</dbReference>
<gene>
    <name evidence="1" type="ORF">CWD77_03920</name>
</gene>
<comment type="caution">
    <text evidence="1">The sequence shown here is derived from an EMBL/GenBank/DDBJ whole genome shotgun (WGS) entry which is preliminary data.</text>
</comment>
<sequence length="78" mass="9140">MIKKIKKLSRKLLLKFYYYHPTTTLSSCDIKEKYLNTLALNSRGFFTIAQNDNRVILNRVKVLYTMKLKAGDSLLHSE</sequence>
<evidence type="ECO:0000313" key="1">
    <source>
        <dbReference type="EMBL" id="PKD44618.1"/>
    </source>
</evidence>